<feature type="region of interest" description="Disordered" evidence="1">
    <location>
        <begin position="65"/>
        <end position="170"/>
    </location>
</feature>
<sequence length="212" mass="20285">MPVISSKAPRRAVAVFAVSVAMLFTAACGSDEATTDNSGTTGQNGGGNSAFAAYTECLSKNGVTITMPSGGPGGGMGNGGARPSGAPGGVRPSGAPDGVFPSGQPRPDGSGGPRGGGGFPGGGGFSKPEGVDDATWTKAQEACASLRPSMGAGRGNGGNGNGGGGRGANAAYENCLKENGVTDTANPDTSDATVKKAVETCSVLKPTATAAS</sequence>
<organism evidence="3 4">
    <name type="scientific">Actinoplanes subglobosus</name>
    <dbReference type="NCBI Taxonomy" id="1547892"/>
    <lineage>
        <taxon>Bacteria</taxon>
        <taxon>Bacillati</taxon>
        <taxon>Actinomycetota</taxon>
        <taxon>Actinomycetes</taxon>
        <taxon>Micromonosporales</taxon>
        <taxon>Micromonosporaceae</taxon>
        <taxon>Actinoplanes</taxon>
    </lineage>
</organism>
<evidence type="ECO:0000313" key="3">
    <source>
        <dbReference type="EMBL" id="MFC4071381.1"/>
    </source>
</evidence>
<evidence type="ECO:0000256" key="1">
    <source>
        <dbReference type="SAM" id="MobiDB-lite"/>
    </source>
</evidence>
<evidence type="ECO:0000313" key="4">
    <source>
        <dbReference type="Proteomes" id="UP001595867"/>
    </source>
</evidence>
<name>A0ABV8J7A0_9ACTN</name>
<feature type="compositionally biased region" description="Gly residues" evidence="1">
    <location>
        <begin position="109"/>
        <end position="125"/>
    </location>
</feature>
<accession>A0ABV8J7A0</accession>
<gene>
    <name evidence="3" type="ORF">ACFO0C_41150</name>
</gene>
<reference evidence="4" key="1">
    <citation type="journal article" date="2019" name="Int. J. Syst. Evol. Microbiol.">
        <title>The Global Catalogue of Microorganisms (GCM) 10K type strain sequencing project: providing services to taxonomists for standard genome sequencing and annotation.</title>
        <authorList>
            <consortium name="The Broad Institute Genomics Platform"/>
            <consortium name="The Broad Institute Genome Sequencing Center for Infectious Disease"/>
            <person name="Wu L."/>
            <person name="Ma J."/>
        </authorList>
    </citation>
    <scope>NUCLEOTIDE SEQUENCE [LARGE SCALE GENOMIC DNA]</scope>
    <source>
        <strain evidence="4">TBRC 5832</strain>
    </source>
</reference>
<feature type="compositionally biased region" description="Gly residues" evidence="1">
    <location>
        <begin position="70"/>
        <end position="88"/>
    </location>
</feature>
<feature type="chain" id="PRO_5046988857" description="PT repeat-containing protein" evidence="2">
    <location>
        <begin position="27"/>
        <end position="212"/>
    </location>
</feature>
<evidence type="ECO:0000256" key="2">
    <source>
        <dbReference type="SAM" id="SignalP"/>
    </source>
</evidence>
<dbReference type="PROSITE" id="PS51257">
    <property type="entry name" value="PROKAR_LIPOPROTEIN"/>
    <property type="match status" value="1"/>
</dbReference>
<dbReference type="RefSeq" id="WP_378072254.1">
    <property type="nucleotide sequence ID" value="NZ_JBHSBL010000028.1"/>
</dbReference>
<evidence type="ECO:0008006" key="5">
    <source>
        <dbReference type="Google" id="ProtNLM"/>
    </source>
</evidence>
<dbReference type="Proteomes" id="UP001595867">
    <property type="component" value="Unassembled WGS sequence"/>
</dbReference>
<keyword evidence="2" id="KW-0732">Signal</keyword>
<comment type="caution">
    <text evidence="3">The sequence shown here is derived from an EMBL/GenBank/DDBJ whole genome shotgun (WGS) entry which is preliminary data.</text>
</comment>
<feature type="compositionally biased region" description="Gly residues" evidence="1">
    <location>
        <begin position="152"/>
        <end position="167"/>
    </location>
</feature>
<feature type="signal peptide" evidence="2">
    <location>
        <begin position="1"/>
        <end position="26"/>
    </location>
</feature>
<protein>
    <recommendedName>
        <fullName evidence="5">PT repeat-containing protein</fullName>
    </recommendedName>
</protein>
<keyword evidence="4" id="KW-1185">Reference proteome</keyword>
<proteinExistence type="predicted"/>
<dbReference type="EMBL" id="JBHSBL010000028">
    <property type="protein sequence ID" value="MFC4071381.1"/>
    <property type="molecule type" value="Genomic_DNA"/>
</dbReference>